<proteinExistence type="inferred from homology"/>
<feature type="region of interest" description="Disordered" evidence="2">
    <location>
        <begin position="343"/>
        <end position="363"/>
    </location>
</feature>
<dbReference type="InterPro" id="IPR039156">
    <property type="entry name" value="PHAF1/BROMI"/>
</dbReference>
<sequence>MSTIELDVRPGQGVGPFDIGASLWNVLDTLREGKAQFPQVEIKFDNEDKAPATSPIIITLPPHVSLLFTGRTQRLHTILLHPITPVPPYSGLRLTYKSQTISSPSQHFKRSDVNAVFGPTYKGKRRLIFPGIVFEFERAEGEDGEARRAGREEQVDRIVVVQREKERDGVEVDQEDGLRECQAMVGELKRADITMHQGVTLHFVPSLTSTTPPEPIRVTMHQTTAEDLLADLGPPLRVHYKTDERMSIHSAASGMEEDNNSYFYNYFQHGLDFLLDGETHRVTKIVMHSNVVGSALFQRYKRCPWQLIPAQPSGSPSSNDAASPVPITVASPPDTLIRYLSPLPLSNDTDSRTDAPPSMILDRASESRDGPLLVGQTTRLLGFDGCVLEVGDGGEILALVLF</sequence>
<organism evidence="3 4">
    <name type="scientific">Dacryopinax primogenitus (strain DJM 731)</name>
    <name type="common">Brown rot fungus</name>
    <dbReference type="NCBI Taxonomy" id="1858805"/>
    <lineage>
        <taxon>Eukaryota</taxon>
        <taxon>Fungi</taxon>
        <taxon>Dikarya</taxon>
        <taxon>Basidiomycota</taxon>
        <taxon>Agaricomycotina</taxon>
        <taxon>Dacrymycetes</taxon>
        <taxon>Dacrymycetales</taxon>
        <taxon>Dacrymycetaceae</taxon>
        <taxon>Dacryopinax</taxon>
    </lineage>
</organism>
<protein>
    <submittedName>
        <fullName evidence="3">UPF0183-domain-containing protein</fullName>
    </submittedName>
</protein>
<evidence type="ECO:0000313" key="3">
    <source>
        <dbReference type="EMBL" id="EJT99768.1"/>
    </source>
</evidence>
<keyword evidence="4" id="KW-1185">Reference proteome</keyword>
<reference evidence="3 4" key="1">
    <citation type="journal article" date="2012" name="Science">
        <title>The Paleozoic origin of enzymatic lignin decomposition reconstructed from 31 fungal genomes.</title>
        <authorList>
            <person name="Floudas D."/>
            <person name="Binder M."/>
            <person name="Riley R."/>
            <person name="Barry K."/>
            <person name="Blanchette R.A."/>
            <person name="Henrissat B."/>
            <person name="Martinez A.T."/>
            <person name="Otillar R."/>
            <person name="Spatafora J.W."/>
            <person name="Yadav J.S."/>
            <person name="Aerts A."/>
            <person name="Benoit I."/>
            <person name="Boyd A."/>
            <person name="Carlson A."/>
            <person name="Copeland A."/>
            <person name="Coutinho P.M."/>
            <person name="de Vries R.P."/>
            <person name="Ferreira P."/>
            <person name="Findley K."/>
            <person name="Foster B."/>
            <person name="Gaskell J."/>
            <person name="Glotzer D."/>
            <person name="Gorecki P."/>
            <person name="Heitman J."/>
            <person name="Hesse C."/>
            <person name="Hori C."/>
            <person name="Igarashi K."/>
            <person name="Jurgens J.A."/>
            <person name="Kallen N."/>
            <person name="Kersten P."/>
            <person name="Kohler A."/>
            <person name="Kuees U."/>
            <person name="Kumar T.K.A."/>
            <person name="Kuo A."/>
            <person name="LaButti K."/>
            <person name="Larrondo L.F."/>
            <person name="Lindquist E."/>
            <person name="Ling A."/>
            <person name="Lombard V."/>
            <person name="Lucas S."/>
            <person name="Lundell T."/>
            <person name="Martin R."/>
            <person name="McLaughlin D.J."/>
            <person name="Morgenstern I."/>
            <person name="Morin E."/>
            <person name="Murat C."/>
            <person name="Nagy L.G."/>
            <person name="Nolan M."/>
            <person name="Ohm R.A."/>
            <person name="Patyshakuliyeva A."/>
            <person name="Rokas A."/>
            <person name="Ruiz-Duenas F.J."/>
            <person name="Sabat G."/>
            <person name="Salamov A."/>
            <person name="Samejima M."/>
            <person name="Schmutz J."/>
            <person name="Slot J.C."/>
            <person name="St John F."/>
            <person name="Stenlid J."/>
            <person name="Sun H."/>
            <person name="Sun S."/>
            <person name="Syed K."/>
            <person name="Tsang A."/>
            <person name="Wiebenga A."/>
            <person name="Young D."/>
            <person name="Pisabarro A."/>
            <person name="Eastwood D.C."/>
            <person name="Martin F."/>
            <person name="Cullen D."/>
            <person name="Grigoriev I.V."/>
            <person name="Hibbett D.S."/>
        </authorList>
    </citation>
    <scope>NUCLEOTIDE SEQUENCE [LARGE SCALE GENOMIC DNA]</scope>
    <source>
        <strain evidence="3 4">DJM-731 SS1</strain>
    </source>
</reference>
<evidence type="ECO:0000256" key="2">
    <source>
        <dbReference type="SAM" id="MobiDB-lite"/>
    </source>
</evidence>
<evidence type="ECO:0000256" key="1">
    <source>
        <dbReference type="ARBA" id="ARBA00024339"/>
    </source>
</evidence>
<dbReference type="OMA" id="YRKNDQK"/>
<evidence type="ECO:0000313" key="4">
    <source>
        <dbReference type="Proteomes" id="UP000030653"/>
    </source>
</evidence>
<dbReference type="OrthoDB" id="411211at2759"/>
<dbReference type="GO" id="GO:0005802">
    <property type="term" value="C:trans-Golgi network"/>
    <property type="evidence" value="ECO:0007669"/>
    <property type="project" value="TreeGrafter"/>
</dbReference>
<accession>M5FU98</accession>
<dbReference type="GO" id="GO:0043001">
    <property type="term" value="P:Golgi to plasma membrane protein transport"/>
    <property type="evidence" value="ECO:0007669"/>
    <property type="project" value="TreeGrafter"/>
</dbReference>
<dbReference type="PANTHER" id="PTHR13465:SF2">
    <property type="entry name" value="PHAGOSOME ASSEMBLY FACTOR 1"/>
    <property type="match status" value="1"/>
</dbReference>
<comment type="similarity">
    <text evidence="1">Belongs to the PHAF1 family.</text>
</comment>
<dbReference type="InterPro" id="IPR005373">
    <property type="entry name" value="PHAF1"/>
</dbReference>
<dbReference type="Pfam" id="PF03676">
    <property type="entry name" value="PHAF1"/>
    <property type="match status" value="1"/>
</dbReference>
<name>M5FU98_DACPD</name>
<dbReference type="Proteomes" id="UP000030653">
    <property type="component" value="Unassembled WGS sequence"/>
</dbReference>
<dbReference type="PANTHER" id="PTHR13465">
    <property type="entry name" value="UPF0183 PROTEIN"/>
    <property type="match status" value="1"/>
</dbReference>
<dbReference type="HOGENOM" id="CLU_032056_0_1_1"/>
<dbReference type="RefSeq" id="XP_040626666.1">
    <property type="nucleotide sequence ID" value="XM_040768959.1"/>
</dbReference>
<gene>
    <name evidence="3" type="ORF">DACRYDRAFT_109871</name>
</gene>
<dbReference type="GeneID" id="63684021"/>
<dbReference type="EMBL" id="JH795869">
    <property type="protein sequence ID" value="EJT99768.1"/>
    <property type="molecule type" value="Genomic_DNA"/>
</dbReference>
<dbReference type="AlphaFoldDB" id="M5FU98"/>